<evidence type="ECO:0000313" key="1">
    <source>
        <dbReference type="EMBL" id="TGJ72382.1"/>
    </source>
</evidence>
<protein>
    <submittedName>
        <fullName evidence="1">Uncharacterized protein</fullName>
    </submittedName>
</protein>
<accession>A0A8H2E4N7</accession>
<dbReference type="Proteomes" id="UP000297595">
    <property type="component" value="Unassembled WGS sequence"/>
</dbReference>
<name>A0A8H2E4N7_ORBOL</name>
<comment type="caution">
    <text evidence="1">The sequence shown here is derived from an EMBL/GenBank/DDBJ whole genome shotgun (WGS) entry which is preliminary data.</text>
</comment>
<evidence type="ECO:0000313" key="2">
    <source>
        <dbReference type="Proteomes" id="UP000297595"/>
    </source>
</evidence>
<sequence length="141" mass="16717">MTAIFVRDFGLAKISFTIPGTLKLQKAWAEFTGGDFVSGKDIDDLLDAINREFYKGAADHIEDQLYQTCMWEKFNPSSPEFIPWRNKPAWSRYQQYKVYMMWEALYYQSEVFQLLIDNEDMDLEFLEQENSIKFTVHSGYY</sequence>
<reference evidence="1 2" key="1">
    <citation type="submission" date="2019-03" db="EMBL/GenBank/DDBJ databases">
        <title>Nematode-trapping fungi genome.</title>
        <authorList>
            <person name="Vidal-Diez De Ulzurrun G."/>
        </authorList>
    </citation>
    <scope>NUCLEOTIDE SEQUENCE [LARGE SCALE GENOMIC DNA]</scope>
    <source>
        <strain evidence="1 2">TWF154</strain>
    </source>
</reference>
<gene>
    <name evidence="1" type="ORF">EYR41_004281</name>
</gene>
<organism evidence="1 2">
    <name type="scientific">Orbilia oligospora</name>
    <name type="common">Nematode-trapping fungus</name>
    <name type="synonym">Arthrobotrys oligospora</name>
    <dbReference type="NCBI Taxonomy" id="2813651"/>
    <lineage>
        <taxon>Eukaryota</taxon>
        <taxon>Fungi</taxon>
        <taxon>Dikarya</taxon>
        <taxon>Ascomycota</taxon>
        <taxon>Pezizomycotina</taxon>
        <taxon>Orbiliomycetes</taxon>
        <taxon>Orbiliales</taxon>
        <taxon>Orbiliaceae</taxon>
        <taxon>Orbilia</taxon>
    </lineage>
</organism>
<dbReference type="AlphaFoldDB" id="A0A8H2E4N7"/>
<dbReference type="EMBL" id="SOZJ01000002">
    <property type="protein sequence ID" value="TGJ72382.1"/>
    <property type="molecule type" value="Genomic_DNA"/>
</dbReference>
<proteinExistence type="predicted"/>